<evidence type="ECO:0000256" key="1">
    <source>
        <dbReference type="SAM" id="MobiDB-lite"/>
    </source>
</evidence>
<sequence>MFVDEAPSRQRMSLMGSTVEDKDARNAKRASRTTPSADVDLISGLDDDLLLRVLALMPDGRDAARAAVLSRRWLGLWRRVPTLRFTSPRVSSAAGPCAAFERSVSFVNSILARRMQSDCPIESLEISYTMDSEHNLKRLMLASVDAVQGWIRYAFLHGLKSFIVDLDLRDDDYEEEDDDKGCENEPEVCLDELPSPVRLETIRLALGNARLRLPNTMKFASVTDLSLERIEIADGSGARLLARLVSSASCPRLQKLRMNKLWFLDSSEELRLEANMLSELWVEDVNVPMSLELKTPSLRIFHIDTCYSCDNNGVLRVSAPRLEELAFFQRGCPPGLLEVDGDLSCMRSLKICLWSHARVSGYGQAQNNVNMLLLKQCSSLTCLDVTLKGRKVRLSQNSNKYHCSVHV</sequence>
<keyword evidence="3" id="KW-1185">Reference proteome</keyword>
<proteinExistence type="predicted"/>
<gene>
    <name evidence="2" type="ORF">URODEC1_LOCUS89178</name>
</gene>
<dbReference type="SUPFAM" id="SSF81383">
    <property type="entry name" value="F-box domain"/>
    <property type="match status" value="1"/>
</dbReference>
<accession>A0ABC9DW33</accession>
<feature type="region of interest" description="Disordered" evidence="1">
    <location>
        <begin position="1"/>
        <end position="33"/>
    </location>
</feature>
<evidence type="ECO:0000313" key="3">
    <source>
        <dbReference type="Proteomes" id="UP001497457"/>
    </source>
</evidence>
<protein>
    <recommendedName>
        <fullName evidence="4">F-box domain-containing protein</fullName>
    </recommendedName>
</protein>
<dbReference type="Proteomes" id="UP001497457">
    <property type="component" value="Chromosome 35b"/>
</dbReference>
<dbReference type="AlphaFoldDB" id="A0ABC9DW33"/>
<dbReference type="InterPro" id="IPR036047">
    <property type="entry name" value="F-box-like_dom_sf"/>
</dbReference>
<name>A0ABC9DW33_9POAL</name>
<reference evidence="3" key="1">
    <citation type="submission" date="2024-06" db="EMBL/GenBank/DDBJ databases">
        <authorList>
            <person name="Ryan C."/>
        </authorList>
    </citation>
    <scope>NUCLEOTIDE SEQUENCE [LARGE SCALE GENOMIC DNA]</scope>
</reference>
<dbReference type="PANTHER" id="PTHR34709">
    <property type="entry name" value="OS10G0396666 PROTEIN"/>
    <property type="match status" value="1"/>
</dbReference>
<organism evidence="2 3">
    <name type="scientific">Urochloa decumbens</name>
    <dbReference type="NCBI Taxonomy" id="240449"/>
    <lineage>
        <taxon>Eukaryota</taxon>
        <taxon>Viridiplantae</taxon>
        <taxon>Streptophyta</taxon>
        <taxon>Embryophyta</taxon>
        <taxon>Tracheophyta</taxon>
        <taxon>Spermatophyta</taxon>
        <taxon>Magnoliopsida</taxon>
        <taxon>Liliopsida</taxon>
        <taxon>Poales</taxon>
        <taxon>Poaceae</taxon>
        <taxon>PACMAD clade</taxon>
        <taxon>Panicoideae</taxon>
        <taxon>Panicodae</taxon>
        <taxon>Paniceae</taxon>
        <taxon>Melinidinae</taxon>
        <taxon>Urochloa</taxon>
    </lineage>
</organism>
<dbReference type="PANTHER" id="PTHR34709:SF28">
    <property type="entry name" value="OS08G0272601 PROTEIN"/>
    <property type="match status" value="1"/>
</dbReference>
<dbReference type="EMBL" id="OZ075145">
    <property type="protein sequence ID" value="CAL5046170.1"/>
    <property type="molecule type" value="Genomic_DNA"/>
</dbReference>
<evidence type="ECO:0008006" key="4">
    <source>
        <dbReference type="Google" id="ProtNLM"/>
    </source>
</evidence>
<evidence type="ECO:0000313" key="2">
    <source>
        <dbReference type="EMBL" id="CAL5046170.1"/>
    </source>
</evidence>
<dbReference type="InterPro" id="IPR055312">
    <property type="entry name" value="FBL15-like"/>
</dbReference>
<reference evidence="2 3" key="2">
    <citation type="submission" date="2024-10" db="EMBL/GenBank/DDBJ databases">
        <authorList>
            <person name="Ryan C."/>
        </authorList>
    </citation>
    <scope>NUCLEOTIDE SEQUENCE [LARGE SCALE GENOMIC DNA]</scope>
</reference>